<dbReference type="Proteomes" id="UP000028760">
    <property type="component" value="Unassembled WGS sequence"/>
</dbReference>
<evidence type="ECO:0000256" key="3">
    <source>
        <dbReference type="SAM" id="Phobius"/>
    </source>
</evidence>
<organism evidence="4 5">
    <name type="scientific">Poecilia formosa</name>
    <name type="common">Amazon molly</name>
    <name type="synonym">Limia formosa</name>
    <dbReference type="NCBI Taxonomy" id="48698"/>
    <lineage>
        <taxon>Eukaryota</taxon>
        <taxon>Metazoa</taxon>
        <taxon>Chordata</taxon>
        <taxon>Craniata</taxon>
        <taxon>Vertebrata</taxon>
        <taxon>Euteleostomi</taxon>
        <taxon>Actinopterygii</taxon>
        <taxon>Neopterygii</taxon>
        <taxon>Teleostei</taxon>
        <taxon>Neoteleostei</taxon>
        <taxon>Acanthomorphata</taxon>
        <taxon>Ovalentaria</taxon>
        <taxon>Atherinomorphae</taxon>
        <taxon>Cyprinodontiformes</taxon>
        <taxon>Poeciliidae</taxon>
        <taxon>Poeciliinae</taxon>
        <taxon>Poecilia</taxon>
    </lineage>
</organism>
<dbReference type="RefSeq" id="XP_016530670.1">
    <property type="nucleotide sequence ID" value="XM_016675184.1"/>
</dbReference>
<dbReference type="eggNOG" id="ENOG502QT8D">
    <property type="taxonomic scope" value="Eukaryota"/>
</dbReference>
<dbReference type="Ensembl" id="ENSPFOT00000011931.1">
    <property type="protein sequence ID" value="ENSPFOP00000011914.1"/>
    <property type="gene ID" value="ENSPFOG00000011922.1"/>
</dbReference>
<reference evidence="5" key="1">
    <citation type="submission" date="2013-10" db="EMBL/GenBank/DDBJ databases">
        <authorList>
            <person name="Schartl M."/>
            <person name="Warren W."/>
        </authorList>
    </citation>
    <scope>NUCLEOTIDE SEQUENCE [LARGE SCALE GENOMIC DNA]</scope>
    <source>
        <strain evidence="5">female</strain>
    </source>
</reference>
<keyword evidence="3" id="KW-0472">Membrane</keyword>
<protein>
    <submittedName>
        <fullName evidence="4">Regulator of G protein signaling 9 binding protein</fullName>
    </submittedName>
</protein>
<sequence length="261" mass="28462">MPLVNNKVGDDCTASGDKALADGKALVDSLIKVVACYRHLASCVGGCTDSLQLRDELRQTREKAQNLAGDICHHLTSHLRDKSLPDGQRKEMELLWVAFSSCLELLHVDMCKVLNISGIVSLADSASLVHTGLEGGCSDVAARALSLPDLNQAQTDSLPSGLESQERSTMELEISQIDRMIDDMEMKVNVLRWMVEPHGPQYADPLSSTDSVSMAVQSIDEEQQAPTSQPLCQRSHIFVLLLLVGVFFVAATLSLCIFFFS</sequence>
<evidence type="ECO:0000313" key="5">
    <source>
        <dbReference type="Proteomes" id="UP000028760"/>
    </source>
</evidence>
<reference evidence="4" key="3">
    <citation type="submission" date="2025-09" db="UniProtKB">
        <authorList>
            <consortium name="Ensembl"/>
        </authorList>
    </citation>
    <scope>IDENTIFICATION</scope>
</reference>
<dbReference type="KEGG" id="pfor:103143347"/>
<dbReference type="EMBL" id="AYCK01007999">
    <property type="status" value="NOT_ANNOTATED_CDS"/>
    <property type="molecule type" value="Genomic_DNA"/>
</dbReference>
<dbReference type="GeneTree" id="ENSGT00940000153725"/>
<proteinExistence type="inferred from homology"/>
<accession>A0A087Y1L1</accession>
<dbReference type="PANTHER" id="PTHR21029">
    <property type="entry name" value="R-SEVEN BINDING PROTEIN (R7BP) HOMOLOG"/>
    <property type="match status" value="1"/>
</dbReference>
<keyword evidence="3" id="KW-1133">Transmembrane helix</keyword>
<dbReference type="GeneID" id="103143347"/>
<evidence type="ECO:0000256" key="2">
    <source>
        <dbReference type="ARBA" id="ARBA00022700"/>
    </source>
</evidence>
<dbReference type="OrthoDB" id="6358515at2759"/>
<dbReference type="AlphaFoldDB" id="A0A087Y1L1"/>
<dbReference type="RefSeq" id="XP_007559897.1">
    <property type="nucleotide sequence ID" value="XM_007559835.2"/>
</dbReference>
<dbReference type="InterPro" id="IPR026512">
    <property type="entry name" value="RGS7BP/RGS9BP"/>
</dbReference>
<evidence type="ECO:0000313" key="4">
    <source>
        <dbReference type="Ensembl" id="ENSPFOP00000011914.1"/>
    </source>
</evidence>
<reference evidence="4" key="2">
    <citation type="submission" date="2025-08" db="UniProtKB">
        <authorList>
            <consortium name="Ensembl"/>
        </authorList>
    </citation>
    <scope>IDENTIFICATION</scope>
</reference>
<name>A0A087Y1L1_POEFO</name>
<dbReference type="CTD" id="388531"/>
<feature type="transmembrane region" description="Helical" evidence="3">
    <location>
        <begin position="237"/>
        <end position="260"/>
    </location>
</feature>
<dbReference type="GO" id="GO:0009968">
    <property type="term" value="P:negative regulation of signal transduction"/>
    <property type="evidence" value="ECO:0007669"/>
    <property type="project" value="UniProtKB-KW"/>
</dbReference>
<dbReference type="STRING" id="48698.ENSPFOP00000011914"/>
<evidence type="ECO:0000256" key="1">
    <source>
        <dbReference type="ARBA" id="ARBA00007457"/>
    </source>
</evidence>
<keyword evidence="3" id="KW-0812">Transmembrane</keyword>
<comment type="similarity">
    <text evidence="1">Belongs to the RGS7BP/RGS9BP family.</text>
</comment>
<keyword evidence="5" id="KW-1185">Reference proteome</keyword>
<dbReference type="OMA" id="KVGDDCT"/>
<keyword evidence="2" id="KW-0734">Signal transduction inhibitor</keyword>